<dbReference type="Proteomes" id="UP000694722">
    <property type="component" value="Unplaced"/>
</dbReference>
<accession>A0A8D1FRB2</accession>
<protein>
    <submittedName>
        <fullName evidence="2">Uncharacterized protein</fullName>
    </submittedName>
</protein>
<sequence>MLASRVARASWGTLRVAAWAPGVRPGKGRARGAVLPAASCCLGCLAERWWLRPTALGLRLPGTGPRAHCSGSRKAAPGSAAGEDVAAEARSGRWGPASAPSLVRTEEEAEGRLCVGVVRSVGAGFRTLITCSDPPRSVLLFQNFCSVP</sequence>
<dbReference type="Ensembl" id="ENSSSCT00040091284.1">
    <property type="protein sequence ID" value="ENSSSCP00040040228.1"/>
    <property type="gene ID" value="ENSSSCG00040066804.1"/>
</dbReference>
<evidence type="ECO:0000256" key="1">
    <source>
        <dbReference type="SAM" id="MobiDB-lite"/>
    </source>
</evidence>
<dbReference type="AlphaFoldDB" id="A0A8D1FRB2"/>
<evidence type="ECO:0000313" key="2">
    <source>
        <dbReference type="Ensembl" id="ENSSSCP00040040228.1"/>
    </source>
</evidence>
<organism evidence="2 3">
    <name type="scientific">Sus scrofa</name>
    <name type="common">Pig</name>
    <dbReference type="NCBI Taxonomy" id="9823"/>
    <lineage>
        <taxon>Eukaryota</taxon>
        <taxon>Metazoa</taxon>
        <taxon>Chordata</taxon>
        <taxon>Craniata</taxon>
        <taxon>Vertebrata</taxon>
        <taxon>Euteleostomi</taxon>
        <taxon>Mammalia</taxon>
        <taxon>Eutheria</taxon>
        <taxon>Laurasiatheria</taxon>
        <taxon>Artiodactyla</taxon>
        <taxon>Suina</taxon>
        <taxon>Suidae</taxon>
        <taxon>Sus</taxon>
    </lineage>
</organism>
<feature type="region of interest" description="Disordered" evidence="1">
    <location>
        <begin position="65"/>
        <end position="102"/>
    </location>
</feature>
<name>A0A8D1FRB2_PIG</name>
<proteinExistence type="predicted"/>
<evidence type="ECO:0000313" key="3">
    <source>
        <dbReference type="Proteomes" id="UP000694722"/>
    </source>
</evidence>
<reference evidence="2" key="1">
    <citation type="submission" date="2025-08" db="UniProtKB">
        <authorList>
            <consortium name="Ensembl"/>
        </authorList>
    </citation>
    <scope>IDENTIFICATION</scope>
</reference>